<dbReference type="Gene3D" id="2.60.40.3110">
    <property type="match status" value="1"/>
</dbReference>
<evidence type="ECO:0000256" key="1">
    <source>
        <dbReference type="ARBA" id="ARBA00004571"/>
    </source>
</evidence>
<evidence type="ECO:0000313" key="12">
    <source>
        <dbReference type="Proteomes" id="UP000043316"/>
    </source>
</evidence>
<dbReference type="RefSeq" id="WP_053009423.1">
    <property type="nucleotide sequence ID" value="NZ_CWJI01000003.1"/>
</dbReference>
<feature type="domain" description="PapC N-terminal" evidence="10">
    <location>
        <begin position="38"/>
        <end position="182"/>
    </location>
</feature>
<keyword evidence="4" id="KW-1134">Transmembrane beta strand</keyword>
<accession>A0A0H5LUP0</accession>
<feature type="domain" description="PapC-like C-terminal" evidence="9">
    <location>
        <begin position="762"/>
        <end position="817"/>
    </location>
</feature>
<dbReference type="GO" id="GO:0009279">
    <property type="term" value="C:cell outer membrane"/>
    <property type="evidence" value="ECO:0007669"/>
    <property type="project" value="UniProtKB-SubCell"/>
</dbReference>
<dbReference type="Pfam" id="PF00577">
    <property type="entry name" value="Usher"/>
    <property type="match status" value="1"/>
</dbReference>
<evidence type="ECO:0000256" key="6">
    <source>
        <dbReference type="ARBA" id="ARBA00022729"/>
    </source>
</evidence>
<dbReference type="InterPro" id="IPR043142">
    <property type="entry name" value="PapC-like_C_sf"/>
</dbReference>
<evidence type="ECO:0000256" key="5">
    <source>
        <dbReference type="ARBA" id="ARBA00022692"/>
    </source>
</evidence>
<proteinExistence type="inferred from homology"/>
<dbReference type="GO" id="GO:0015473">
    <property type="term" value="F:fimbrial usher porin activity"/>
    <property type="evidence" value="ECO:0007669"/>
    <property type="project" value="InterPro"/>
</dbReference>
<evidence type="ECO:0000313" key="11">
    <source>
        <dbReference type="EMBL" id="CRY54883.1"/>
    </source>
</evidence>
<evidence type="ECO:0000256" key="4">
    <source>
        <dbReference type="ARBA" id="ARBA00022452"/>
    </source>
</evidence>
<dbReference type="PANTHER" id="PTHR30451">
    <property type="entry name" value="OUTER MEMBRANE USHER PROTEIN"/>
    <property type="match status" value="1"/>
</dbReference>
<dbReference type="PANTHER" id="PTHR30451:SF10">
    <property type="entry name" value="OUTER MEMBRANE USHER PROTEIN YFCU-RELATED"/>
    <property type="match status" value="1"/>
</dbReference>
<organism evidence="11 12">
    <name type="scientific">Yersinia intermedia</name>
    <dbReference type="NCBI Taxonomy" id="631"/>
    <lineage>
        <taxon>Bacteria</taxon>
        <taxon>Pseudomonadati</taxon>
        <taxon>Pseudomonadota</taxon>
        <taxon>Gammaproteobacteria</taxon>
        <taxon>Enterobacterales</taxon>
        <taxon>Yersiniaceae</taxon>
        <taxon>Yersinia</taxon>
    </lineage>
</organism>
<keyword evidence="7" id="KW-0472">Membrane</keyword>
<dbReference type="Pfam" id="PF13953">
    <property type="entry name" value="PapC_C"/>
    <property type="match status" value="1"/>
</dbReference>
<keyword evidence="8" id="KW-0998">Cell outer membrane</keyword>
<keyword evidence="6" id="KW-0732">Signal</keyword>
<dbReference type="Gene3D" id="2.60.40.2070">
    <property type="match status" value="1"/>
</dbReference>
<evidence type="ECO:0000256" key="3">
    <source>
        <dbReference type="ARBA" id="ARBA00022448"/>
    </source>
</evidence>
<gene>
    <name evidence="11" type="primary">mrfC_2</name>
    <name evidence="11" type="ORF">ERS008476_01852</name>
</gene>
<dbReference type="InterPro" id="IPR037224">
    <property type="entry name" value="PapC_N_sf"/>
</dbReference>
<evidence type="ECO:0000256" key="2">
    <source>
        <dbReference type="ARBA" id="ARBA00008064"/>
    </source>
</evidence>
<protein>
    <submittedName>
        <fullName evidence="11">Fimbrial outer membrane usher protein</fullName>
    </submittedName>
</protein>
<reference evidence="12" key="1">
    <citation type="submission" date="2015-03" db="EMBL/GenBank/DDBJ databases">
        <authorList>
            <consortium name="Pathogen Informatics"/>
        </authorList>
    </citation>
    <scope>NUCLEOTIDE SEQUENCE [LARGE SCALE GENOMIC DNA]</scope>
    <source>
        <strain evidence="12">R148</strain>
    </source>
</reference>
<dbReference type="Pfam" id="PF13954">
    <property type="entry name" value="PapC_N"/>
    <property type="match status" value="1"/>
</dbReference>
<comment type="similarity">
    <text evidence="2">Belongs to the fimbrial export usher family.</text>
</comment>
<dbReference type="InterPro" id="IPR025885">
    <property type="entry name" value="PapC_N"/>
</dbReference>
<dbReference type="InterPro" id="IPR000015">
    <property type="entry name" value="Fimb_usher"/>
</dbReference>
<dbReference type="Gene3D" id="3.10.20.410">
    <property type="match status" value="1"/>
</dbReference>
<comment type="subcellular location">
    <subcellularLocation>
        <location evidence="1">Cell outer membrane</location>
        <topology evidence="1">Multi-pass membrane protein</topology>
    </subcellularLocation>
</comment>
<dbReference type="GO" id="GO:0009297">
    <property type="term" value="P:pilus assembly"/>
    <property type="evidence" value="ECO:0007669"/>
    <property type="project" value="InterPro"/>
</dbReference>
<dbReference type="SUPFAM" id="SSF141729">
    <property type="entry name" value="FimD N-terminal domain-like"/>
    <property type="match status" value="1"/>
</dbReference>
<dbReference type="Gene3D" id="2.60.40.2610">
    <property type="entry name" value="Outer membrane usher protein FimD, plug domain"/>
    <property type="match status" value="1"/>
</dbReference>
<keyword evidence="5" id="KW-0812">Transmembrane</keyword>
<dbReference type="AlphaFoldDB" id="A0A0H5LUP0"/>
<sequence length="844" mass="93343">MLANIYHYLLHRPIALQVIIALVLLCIVRWTIAADEIQFNTDVLDVKDRSNIDLSQFSQRDYIMPGSYLMSVHANQQVIPEQTIEFFSPDNDPKLSLPCISIDLVKLLGFKADMASQFRWQHEQQCLDFSPLSGMEARGDLSASTLYLSIPQAYLEYHTDNWDPPSAWDNGVPGLLFDYSVSSQVTQQNDKTKTYTTNGNGVAGANLGSWRLRADWQSQLEQPTNSTAGNRQKFEWSRYYLYRALPSLSAQLTIGEGFLNSDLFDSFRFSGASLHSDDNMLPPNLRGYAPEVSGIARTNARVVISQQDRVLYDTQVAAGPFNIRDISDSVSGKLDVRVEERDGSVQTFQINTATIPYLSRPGAVRYKMALGKPSDWHHHTNGPTFATSEFSWGVSNGWSLYGGGIMGGEYGALSLGIGRDLMLFGALSFDMTESRAKIQQEETLTGSSYRLSYSKNFEEYDSQVTFAGYRFSERDFMTMGEFLSLREKNNNTHFGNNKEMYTIRINKQFRVLAISTYLDYSHQTYWDQPTNDRYSLSVSRYFNWGSISNLNVSLSAYQNKINNINENGMYLSLSMPFGENGTISVNNNTSKGTDSQAINYYHQANEHNNYQISAGHTRKGSLVSGYFSHLGNSAEVNTNASYQENQFSSVGISMQGGVTFTAKGAAVHRVSTLGGTRLMTDTNGVSGVPIRGYGTTMNSNLFGKAVIMDINSYYRNSVSIDLDNLADNIEATQSVAQATLTEGAIGYRRFKVIAGEKTMAAIRLVDGSSPPFGSTVMNANQQETGIISDDGSVYLSGVIAGEKMAVTWGGKVQCTITLPKSLPGIAQSSLLLPCISVAMANIKS</sequence>
<name>A0A0H5LUP0_YERIN</name>
<evidence type="ECO:0000259" key="10">
    <source>
        <dbReference type="Pfam" id="PF13954"/>
    </source>
</evidence>
<dbReference type="Proteomes" id="UP000043316">
    <property type="component" value="Unassembled WGS sequence"/>
</dbReference>
<keyword evidence="3" id="KW-0813">Transport</keyword>
<evidence type="ECO:0000256" key="7">
    <source>
        <dbReference type="ARBA" id="ARBA00023136"/>
    </source>
</evidence>
<dbReference type="NCBIfam" id="NF011812">
    <property type="entry name" value="PRK15284.1"/>
    <property type="match status" value="1"/>
</dbReference>
<evidence type="ECO:0000256" key="8">
    <source>
        <dbReference type="ARBA" id="ARBA00023237"/>
    </source>
</evidence>
<dbReference type="InterPro" id="IPR025949">
    <property type="entry name" value="PapC-like_C"/>
</dbReference>
<evidence type="ECO:0000259" key="9">
    <source>
        <dbReference type="Pfam" id="PF13953"/>
    </source>
</evidence>
<dbReference type="InterPro" id="IPR042186">
    <property type="entry name" value="FimD_plug_dom"/>
</dbReference>
<dbReference type="EMBL" id="CWJI01000003">
    <property type="protein sequence ID" value="CRY54883.1"/>
    <property type="molecule type" value="Genomic_DNA"/>
</dbReference>